<protein>
    <recommendedName>
        <fullName evidence="4 11">3-oxoacyl-[acyl-carrier-protein] synthase 2</fullName>
        <ecNumber evidence="3 11">2.3.1.179</ecNumber>
    </recommendedName>
</protein>
<dbReference type="InterPro" id="IPR016039">
    <property type="entry name" value="Thiolase-like"/>
</dbReference>
<evidence type="ECO:0000256" key="3">
    <source>
        <dbReference type="ARBA" id="ARBA00012356"/>
    </source>
</evidence>
<keyword evidence="9 11" id="KW-0275">Fatty acid biosynthesis</keyword>
<dbReference type="PIRSF" id="PIRSF000447">
    <property type="entry name" value="KAS_II"/>
    <property type="match status" value="1"/>
</dbReference>
<feature type="domain" description="Ketosynthase family 3 (KS3)" evidence="14">
    <location>
        <begin position="7"/>
        <end position="417"/>
    </location>
</feature>
<dbReference type="PROSITE" id="PS00606">
    <property type="entry name" value="KS3_1"/>
    <property type="match status" value="1"/>
</dbReference>
<dbReference type="InterPro" id="IPR020841">
    <property type="entry name" value="PKS_Beta-ketoAc_synthase_dom"/>
</dbReference>
<dbReference type="NCBIfam" id="TIGR03150">
    <property type="entry name" value="fabF"/>
    <property type="match status" value="1"/>
</dbReference>
<evidence type="ECO:0000256" key="7">
    <source>
        <dbReference type="ARBA" id="ARBA00022832"/>
    </source>
</evidence>
<keyword evidence="16" id="KW-1185">Reference proteome</keyword>
<accession>A0A1H6VAC2</accession>
<keyword evidence="7" id="KW-0276">Fatty acid metabolism</keyword>
<dbReference type="AlphaFoldDB" id="A0A1H6VAC2"/>
<evidence type="ECO:0000256" key="5">
    <source>
        <dbReference type="ARBA" id="ARBA00022516"/>
    </source>
</evidence>
<evidence type="ECO:0000313" key="16">
    <source>
        <dbReference type="Proteomes" id="UP000199532"/>
    </source>
</evidence>
<dbReference type="Proteomes" id="UP000199532">
    <property type="component" value="Unassembled WGS sequence"/>
</dbReference>
<dbReference type="GO" id="GO:0004315">
    <property type="term" value="F:3-oxoacyl-[acyl-carrier-protein] synthase activity"/>
    <property type="evidence" value="ECO:0007669"/>
    <property type="project" value="UniProtKB-UniRule"/>
</dbReference>
<proteinExistence type="inferred from homology"/>
<dbReference type="InterPro" id="IPR018201">
    <property type="entry name" value="Ketoacyl_synth_AS"/>
</dbReference>
<comment type="similarity">
    <text evidence="2 11 13">Belongs to the thiolase-like superfamily. Beta-ketoacyl-ACP synthases family.</text>
</comment>
<dbReference type="Pfam" id="PF00109">
    <property type="entry name" value="ketoacyl-synt"/>
    <property type="match status" value="1"/>
</dbReference>
<evidence type="ECO:0000256" key="2">
    <source>
        <dbReference type="ARBA" id="ARBA00008467"/>
    </source>
</evidence>
<keyword evidence="8" id="KW-0443">Lipid metabolism</keyword>
<evidence type="ECO:0000256" key="13">
    <source>
        <dbReference type="RuleBase" id="RU003694"/>
    </source>
</evidence>
<dbReference type="InterPro" id="IPR014031">
    <property type="entry name" value="Ketoacyl_synth_C"/>
</dbReference>
<dbReference type="InterPro" id="IPR000794">
    <property type="entry name" value="Beta-ketoacyl_synthase"/>
</dbReference>
<dbReference type="GO" id="GO:0006633">
    <property type="term" value="P:fatty acid biosynthetic process"/>
    <property type="evidence" value="ECO:0007669"/>
    <property type="project" value="UniProtKB-UniRule"/>
</dbReference>
<evidence type="ECO:0000256" key="12">
    <source>
        <dbReference type="PIRSR" id="PIRSR000447-1"/>
    </source>
</evidence>
<evidence type="ECO:0000256" key="6">
    <source>
        <dbReference type="ARBA" id="ARBA00022679"/>
    </source>
</evidence>
<sequence length="420" mass="44936">MKINKELNRVVVTGLGALTPIGNNVDDFWSSLINGVSGAANITKFDTTHFKTKFACELKGINAQDFFERNEARKYDPFTQYALIAVDQAVQNANINFDHLNKNRIGVIWGSGNGGIQTFQEQVMEFALGNGTPRFNPYFIPKMIVDIASGVISIKYGLRGPNFTTVSACASSNTAVIDAFNYIRWGKADMIITGGSEAPINETSIGGFNASKALSTYNEDPSKASRPFDVKRDGFVMGEGAGALVLESYEHAVKRGAPILAEIVGGGMAADAYHLTGTHPEGEGAYLGILEALAEANLQPGEIDYLNVHATSTPMGDASELKSVERVFGFNSGLNISATKSMTGHLLGGAGAIEAIACIKATMHDIVPPTINTTEVDADFEGKFNLTLGTAQNRKVNYAMSNTFGFGGHIATSVFKKFEE</sequence>
<dbReference type="SUPFAM" id="SSF53901">
    <property type="entry name" value="Thiolase-like"/>
    <property type="match status" value="2"/>
</dbReference>
<dbReference type="InterPro" id="IPR014030">
    <property type="entry name" value="Ketoacyl_synth_N"/>
</dbReference>
<keyword evidence="5 11" id="KW-0444">Lipid biosynthesis</keyword>
<dbReference type="UniPathway" id="UPA00094"/>
<evidence type="ECO:0000256" key="11">
    <source>
        <dbReference type="PIRNR" id="PIRNR000447"/>
    </source>
</evidence>
<comment type="pathway">
    <text evidence="1 11">Lipid metabolism; fatty acid biosynthesis.</text>
</comment>
<dbReference type="PROSITE" id="PS52004">
    <property type="entry name" value="KS3_2"/>
    <property type="match status" value="1"/>
</dbReference>
<dbReference type="Pfam" id="PF02801">
    <property type="entry name" value="Ketoacyl-synt_C"/>
    <property type="match status" value="1"/>
</dbReference>
<comment type="function">
    <text evidence="11">Involved in the type II fatty acid elongation cycle. Catalyzes the elongation of a wide range of acyl-ACP by the addition of two carbons from malonyl-ACP to an acyl acceptor. Can efficiently catalyze the conversion of palmitoleoyl-ACP (cis-hexadec-9-enoyl-ACP) to cis-vaccenoyl-ACP (cis-octadec-11-enoyl-ACP), an essential step in the thermal regulation of fatty acid composition.</text>
</comment>
<evidence type="ECO:0000256" key="8">
    <source>
        <dbReference type="ARBA" id="ARBA00023098"/>
    </source>
</evidence>
<gene>
    <name evidence="15" type="ORF">SAMN04487995_2956</name>
</gene>
<evidence type="ECO:0000256" key="1">
    <source>
        <dbReference type="ARBA" id="ARBA00005194"/>
    </source>
</evidence>
<evidence type="ECO:0000256" key="9">
    <source>
        <dbReference type="ARBA" id="ARBA00023160"/>
    </source>
</evidence>
<dbReference type="STRING" id="408657.SAMN04487995_2956"/>
<evidence type="ECO:0000259" key="14">
    <source>
        <dbReference type="PROSITE" id="PS52004"/>
    </source>
</evidence>
<evidence type="ECO:0000313" key="15">
    <source>
        <dbReference type="EMBL" id="SEI99904.1"/>
    </source>
</evidence>
<dbReference type="EC" id="2.3.1.179" evidence="3 11"/>
<keyword evidence="10 11" id="KW-0012">Acyltransferase</keyword>
<name>A0A1H6VAC2_9BACT</name>
<keyword evidence="6 11" id="KW-0808">Transferase</keyword>
<dbReference type="OrthoDB" id="9808669at2"/>
<dbReference type="EMBL" id="FNXY01000004">
    <property type="protein sequence ID" value="SEI99904.1"/>
    <property type="molecule type" value="Genomic_DNA"/>
</dbReference>
<dbReference type="PANTHER" id="PTHR11712">
    <property type="entry name" value="POLYKETIDE SYNTHASE-RELATED"/>
    <property type="match status" value="1"/>
</dbReference>
<organism evidence="15 16">
    <name type="scientific">Dyadobacter koreensis</name>
    <dbReference type="NCBI Taxonomy" id="408657"/>
    <lineage>
        <taxon>Bacteria</taxon>
        <taxon>Pseudomonadati</taxon>
        <taxon>Bacteroidota</taxon>
        <taxon>Cytophagia</taxon>
        <taxon>Cytophagales</taxon>
        <taxon>Spirosomataceae</taxon>
        <taxon>Dyadobacter</taxon>
    </lineage>
</organism>
<dbReference type="NCBIfam" id="NF005589">
    <property type="entry name" value="PRK07314.1"/>
    <property type="match status" value="1"/>
</dbReference>
<dbReference type="SMART" id="SM00825">
    <property type="entry name" value="PKS_KS"/>
    <property type="match status" value="1"/>
</dbReference>
<dbReference type="CDD" id="cd00834">
    <property type="entry name" value="KAS_I_II"/>
    <property type="match status" value="1"/>
</dbReference>
<evidence type="ECO:0000256" key="4">
    <source>
        <dbReference type="ARBA" id="ARBA00014657"/>
    </source>
</evidence>
<dbReference type="PANTHER" id="PTHR11712:SF336">
    <property type="entry name" value="3-OXOACYL-[ACYL-CARRIER-PROTEIN] SYNTHASE, MITOCHONDRIAL"/>
    <property type="match status" value="1"/>
</dbReference>
<evidence type="ECO:0000256" key="10">
    <source>
        <dbReference type="ARBA" id="ARBA00023315"/>
    </source>
</evidence>
<dbReference type="GO" id="GO:0005829">
    <property type="term" value="C:cytosol"/>
    <property type="evidence" value="ECO:0007669"/>
    <property type="project" value="TreeGrafter"/>
</dbReference>
<reference evidence="15 16" key="1">
    <citation type="submission" date="2016-10" db="EMBL/GenBank/DDBJ databases">
        <authorList>
            <person name="de Groot N.N."/>
        </authorList>
    </citation>
    <scope>NUCLEOTIDE SEQUENCE [LARGE SCALE GENOMIC DNA]</scope>
    <source>
        <strain evidence="15 16">DSM 19938</strain>
    </source>
</reference>
<feature type="active site" description="For beta-ketoacyl synthase activity" evidence="12">
    <location>
        <position position="169"/>
    </location>
</feature>
<comment type="catalytic activity">
    <reaction evidence="11">
        <text>a fatty acyl-[ACP] + malonyl-[ACP] + H(+) = a 3-oxoacyl-[ACP] + holo-[ACP] + CO2</text>
        <dbReference type="Rhea" id="RHEA:22836"/>
        <dbReference type="Rhea" id="RHEA-COMP:9623"/>
        <dbReference type="Rhea" id="RHEA-COMP:9685"/>
        <dbReference type="Rhea" id="RHEA-COMP:9916"/>
        <dbReference type="Rhea" id="RHEA-COMP:14125"/>
        <dbReference type="ChEBI" id="CHEBI:15378"/>
        <dbReference type="ChEBI" id="CHEBI:16526"/>
        <dbReference type="ChEBI" id="CHEBI:64479"/>
        <dbReference type="ChEBI" id="CHEBI:78449"/>
        <dbReference type="ChEBI" id="CHEBI:78776"/>
        <dbReference type="ChEBI" id="CHEBI:138651"/>
    </reaction>
</comment>
<comment type="catalytic activity">
    <reaction evidence="11">
        <text>(9Z)-hexadecenoyl-[ACP] + malonyl-[ACP] + H(+) = 3-oxo-(11Z)-octadecenoyl-[ACP] + holo-[ACP] + CO2</text>
        <dbReference type="Rhea" id="RHEA:55040"/>
        <dbReference type="Rhea" id="RHEA-COMP:9623"/>
        <dbReference type="Rhea" id="RHEA-COMP:9685"/>
        <dbReference type="Rhea" id="RHEA-COMP:10800"/>
        <dbReference type="Rhea" id="RHEA-COMP:14074"/>
        <dbReference type="ChEBI" id="CHEBI:15378"/>
        <dbReference type="ChEBI" id="CHEBI:16526"/>
        <dbReference type="ChEBI" id="CHEBI:64479"/>
        <dbReference type="ChEBI" id="CHEBI:78449"/>
        <dbReference type="ChEBI" id="CHEBI:83989"/>
        <dbReference type="ChEBI" id="CHEBI:138538"/>
        <dbReference type="EC" id="2.3.1.179"/>
    </reaction>
</comment>
<dbReference type="RefSeq" id="WP_090336035.1">
    <property type="nucleotide sequence ID" value="NZ_FNXY01000004.1"/>
</dbReference>
<dbReference type="FunFam" id="3.40.47.10:FF:000018">
    <property type="entry name" value="3-oxoacyl-[acyl-carrier-protein] synthase 2"/>
    <property type="match status" value="1"/>
</dbReference>
<dbReference type="InterPro" id="IPR017568">
    <property type="entry name" value="3-oxoacyl-ACP_synth-2"/>
</dbReference>
<dbReference type="Gene3D" id="3.40.47.10">
    <property type="match status" value="1"/>
</dbReference>